<dbReference type="Gene3D" id="3.30.40.10">
    <property type="entry name" value="Zinc/RING finger domain, C3HC4 (zinc finger)"/>
    <property type="match status" value="1"/>
</dbReference>
<reference evidence="14 15" key="1">
    <citation type="journal article" date="2016" name="G3 (Bethesda)">
        <title>First Draft Assembly and Annotation of the Genome of a California Endemic Oak Quercus lobata Nee (Fagaceae).</title>
        <authorList>
            <person name="Sork V.L."/>
            <person name="Fitz-Gibbon S.T."/>
            <person name="Puiu D."/>
            <person name="Crepeau M."/>
            <person name="Gugger P.F."/>
            <person name="Sherman R."/>
            <person name="Stevens K."/>
            <person name="Langley C.H."/>
            <person name="Pellegrini M."/>
            <person name="Salzberg S.L."/>
        </authorList>
    </citation>
    <scope>NUCLEOTIDE SEQUENCE [LARGE SCALE GENOMIC DNA]</scope>
    <source>
        <strain evidence="14 15">cv. SW786</strain>
    </source>
</reference>
<dbReference type="InterPro" id="IPR045210">
    <property type="entry name" value="RING-Ubox_PUB"/>
</dbReference>
<dbReference type="FunFam" id="1.20.930.20:FF:000002">
    <property type="entry name" value="RING-type E3 ubiquitin transferase"/>
    <property type="match status" value="1"/>
</dbReference>
<dbReference type="SUPFAM" id="SSF48371">
    <property type="entry name" value="ARM repeat"/>
    <property type="match status" value="1"/>
</dbReference>
<evidence type="ECO:0000256" key="2">
    <source>
        <dbReference type="ARBA" id="ARBA00003861"/>
    </source>
</evidence>
<dbReference type="Pfam" id="PF25598">
    <property type="entry name" value="ARM_PUB"/>
    <property type="match status" value="1"/>
</dbReference>
<dbReference type="OMA" id="CSEENHA"/>
<dbReference type="PANTHER" id="PTHR23315:SF252">
    <property type="entry name" value="RING-TYPE E3 UBIQUITIN TRANSFERASE"/>
    <property type="match status" value="1"/>
</dbReference>
<dbReference type="Gramene" id="QL07p048086:mrna">
    <property type="protein sequence ID" value="QL07p048086:mrna"/>
    <property type="gene ID" value="QL07p048086"/>
</dbReference>
<evidence type="ECO:0000256" key="4">
    <source>
        <dbReference type="ARBA" id="ARBA00012483"/>
    </source>
</evidence>
<dbReference type="UniPathway" id="UPA00143"/>
<dbReference type="InterPro" id="IPR058678">
    <property type="entry name" value="ARM_PUB"/>
</dbReference>
<dbReference type="InterPro" id="IPR057623">
    <property type="entry name" value="PUB12-19-like_N"/>
</dbReference>
<dbReference type="InParanoid" id="A0A7N2M8K2"/>
<keyword evidence="5" id="KW-0808">Transferase</keyword>
<evidence type="ECO:0000259" key="13">
    <source>
        <dbReference type="PROSITE" id="PS51698"/>
    </source>
</evidence>
<evidence type="ECO:0000256" key="3">
    <source>
        <dbReference type="ARBA" id="ARBA00004906"/>
    </source>
</evidence>
<dbReference type="Pfam" id="PF25368">
    <property type="entry name" value="PUB10_N"/>
    <property type="match status" value="1"/>
</dbReference>
<dbReference type="Proteomes" id="UP000594261">
    <property type="component" value="Chromosome 7"/>
</dbReference>
<dbReference type="EC" id="2.3.2.27" evidence="4"/>
<dbReference type="CDD" id="cd21037">
    <property type="entry name" value="MLKL_NTD"/>
    <property type="match status" value="1"/>
</dbReference>
<name>A0A7N2M8K2_QUELO</name>
<accession>A0A7N2M8K2</accession>
<keyword evidence="6" id="KW-0677">Repeat</keyword>
<feature type="region of interest" description="Disordered" evidence="12">
    <location>
        <begin position="634"/>
        <end position="665"/>
    </location>
</feature>
<feature type="repeat" description="ARM" evidence="11">
    <location>
        <begin position="394"/>
        <end position="436"/>
    </location>
</feature>
<evidence type="ECO:0000256" key="6">
    <source>
        <dbReference type="ARBA" id="ARBA00022737"/>
    </source>
</evidence>
<dbReference type="SMART" id="SM00504">
    <property type="entry name" value="Ubox"/>
    <property type="match status" value="1"/>
</dbReference>
<dbReference type="OrthoDB" id="7537227at2759"/>
<dbReference type="Gene3D" id="1.20.930.20">
    <property type="entry name" value="Adaptor protein Cbl, N-terminal domain"/>
    <property type="match status" value="1"/>
</dbReference>
<evidence type="ECO:0000256" key="10">
    <source>
        <dbReference type="ARBA" id="ARBA00076227"/>
    </source>
</evidence>
<dbReference type="SUPFAM" id="SSF57850">
    <property type="entry name" value="RING/U-box"/>
    <property type="match status" value="1"/>
</dbReference>
<keyword evidence="7" id="KW-0833">Ubl conjugation pathway</keyword>
<dbReference type="FunFam" id="3.30.40.10:FF:000114">
    <property type="entry name" value="RING-type E3 ubiquitin transferase"/>
    <property type="match status" value="1"/>
</dbReference>
<dbReference type="CDD" id="cd16664">
    <property type="entry name" value="RING-Ubox_PUB"/>
    <property type="match status" value="1"/>
</dbReference>
<dbReference type="GO" id="GO:0061630">
    <property type="term" value="F:ubiquitin protein ligase activity"/>
    <property type="evidence" value="ECO:0007669"/>
    <property type="project" value="UniProtKB-EC"/>
</dbReference>
<evidence type="ECO:0000256" key="7">
    <source>
        <dbReference type="ARBA" id="ARBA00022786"/>
    </source>
</evidence>
<dbReference type="InterPro" id="IPR000225">
    <property type="entry name" value="Armadillo"/>
</dbReference>
<evidence type="ECO:0000256" key="8">
    <source>
        <dbReference type="ARBA" id="ARBA00074389"/>
    </source>
</evidence>
<comment type="pathway">
    <text evidence="3">Protein modification; protein ubiquitination.</text>
</comment>
<dbReference type="EnsemblPlants" id="QL07p048086:mrna">
    <property type="protein sequence ID" value="QL07p048086:mrna"/>
    <property type="gene ID" value="QL07p048086"/>
</dbReference>
<dbReference type="FunFam" id="1.25.10.10:FF:000082">
    <property type="entry name" value="RING-type E3 ubiquitin transferase"/>
    <property type="match status" value="1"/>
</dbReference>
<reference evidence="14" key="2">
    <citation type="submission" date="2021-01" db="UniProtKB">
        <authorList>
            <consortium name="EnsemblPlants"/>
        </authorList>
    </citation>
    <scope>IDENTIFICATION</scope>
</reference>
<dbReference type="InterPro" id="IPR011989">
    <property type="entry name" value="ARM-like"/>
</dbReference>
<evidence type="ECO:0000256" key="1">
    <source>
        <dbReference type="ARBA" id="ARBA00000900"/>
    </source>
</evidence>
<dbReference type="InterPro" id="IPR016024">
    <property type="entry name" value="ARM-type_fold"/>
</dbReference>
<dbReference type="PROSITE" id="PS51698">
    <property type="entry name" value="U_BOX"/>
    <property type="match status" value="1"/>
</dbReference>
<dbReference type="EMBL" id="LRBV02000007">
    <property type="status" value="NOT_ANNOTATED_CDS"/>
    <property type="molecule type" value="Genomic_DNA"/>
</dbReference>
<evidence type="ECO:0000256" key="11">
    <source>
        <dbReference type="PROSITE-ProRule" id="PRU00259"/>
    </source>
</evidence>
<evidence type="ECO:0000256" key="9">
    <source>
        <dbReference type="ARBA" id="ARBA00075465"/>
    </source>
</evidence>
<gene>
    <name evidence="14" type="primary">LOC115953081</name>
</gene>
<dbReference type="RefSeq" id="XP_030926421.1">
    <property type="nucleotide sequence ID" value="XM_031070561.1"/>
</dbReference>
<dbReference type="PANTHER" id="PTHR23315">
    <property type="entry name" value="U BOX DOMAIN-CONTAINING"/>
    <property type="match status" value="1"/>
</dbReference>
<dbReference type="GO" id="GO:0016567">
    <property type="term" value="P:protein ubiquitination"/>
    <property type="evidence" value="ECO:0007669"/>
    <property type="project" value="UniProtKB-UniPathway"/>
</dbReference>
<dbReference type="InterPro" id="IPR003613">
    <property type="entry name" value="Ubox_domain"/>
</dbReference>
<evidence type="ECO:0000256" key="12">
    <source>
        <dbReference type="SAM" id="MobiDB-lite"/>
    </source>
</evidence>
<evidence type="ECO:0000313" key="15">
    <source>
        <dbReference type="Proteomes" id="UP000594261"/>
    </source>
</evidence>
<dbReference type="PROSITE" id="PS50176">
    <property type="entry name" value="ARM_REPEAT"/>
    <property type="match status" value="2"/>
</dbReference>
<feature type="repeat" description="ARM" evidence="11">
    <location>
        <begin position="517"/>
        <end position="554"/>
    </location>
</feature>
<evidence type="ECO:0000256" key="5">
    <source>
        <dbReference type="ARBA" id="ARBA00022679"/>
    </source>
</evidence>
<protein>
    <recommendedName>
        <fullName evidence="8">U-box domain-containing protein 12</fullName>
        <ecNumber evidence="4">2.3.2.27</ecNumber>
    </recommendedName>
    <alternativeName>
        <fullName evidence="9">Plant U-box protein 12</fullName>
    </alternativeName>
    <alternativeName>
        <fullName evidence="10">RING-type E3 ubiquitin transferase PUB12</fullName>
    </alternativeName>
</protein>
<evidence type="ECO:0000313" key="14">
    <source>
        <dbReference type="EnsemblPlants" id="QL07p048086:mrna"/>
    </source>
</evidence>
<dbReference type="GO" id="GO:0007166">
    <property type="term" value="P:cell surface receptor signaling pathway"/>
    <property type="evidence" value="ECO:0007669"/>
    <property type="project" value="InterPro"/>
</dbReference>
<dbReference type="InterPro" id="IPR036537">
    <property type="entry name" value="Adaptor_Cbl_N_dom_sf"/>
</dbReference>
<keyword evidence="15" id="KW-1185">Reference proteome</keyword>
<dbReference type="Pfam" id="PF04564">
    <property type="entry name" value="U-box"/>
    <property type="match status" value="1"/>
</dbReference>
<dbReference type="InterPro" id="IPR059179">
    <property type="entry name" value="MLKL-like_MCAfunc"/>
</dbReference>
<comment type="catalytic activity">
    <reaction evidence="1">
        <text>S-ubiquitinyl-[E2 ubiquitin-conjugating enzyme]-L-cysteine + [acceptor protein]-L-lysine = [E2 ubiquitin-conjugating enzyme]-L-cysteine + N(6)-ubiquitinyl-[acceptor protein]-L-lysine.</text>
        <dbReference type="EC" id="2.3.2.27"/>
    </reaction>
</comment>
<organism evidence="14 15">
    <name type="scientific">Quercus lobata</name>
    <name type="common">Valley oak</name>
    <dbReference type="NCBI Taxonomy" id="97700"/>
    <lineage>
        <taxon>Eukaryota</taxon>
        <taxon>Viridiplantae</taxon>
        <taxon>Streptophyta</taxon>
        <taxon>Embryophyta</taxon>
        <taxon>Tracheophyta</taxon>
        <taxon>Spermatophyta</taxon>
        <taxon>Magnoliopsida</taxon>
        <taxon>eudicotyledons</taxon>
        <taxon>Gunneridae</taxon>
        <taxon>Pentapetalae</taxon>
        <taxon>rosids</taxon>
        <taxon>fabids</taxon>
        <taxon>Fagales</taxon>
        <taxon>Fagaceae</taxon>
        <taxon>Quercus</taxon>
    </lineage>
</organism>
<dbReference type="Gene3D" id="1.25.10.10">
    <property type="entry name" value="Leucine-rich Repeat Variant"/>
    <property type="match status" value="2"/>
</dbReference>
<dbReference type="KEGG" id="qlo:115953081"/>
<dbReference type="InterPro" id="IPR013083">
    <property type="entry name" value="Znf_RING/FYVE/PHD"/>
</dbReference>
<comment type="function">
    <text evidence="2">Functions as an E3 ubiquitin ligase.</text>
</comment>
<dbReference type="GeneID" id="115953081"/>
<feature type="domain" description="U-box" evidence="13">
    <location>
        <begin position="256"/>
        <end position="330"/>
    </location>
</feature>
<feature type="compositionally biased region" description="Polar residues" evidence="12">
    <location>
        <begin position="634"/>
        <end position="648"/>
    </location>
</feature>
<dbReference type="SMART" id="SM00185">
    <property type="entry name" value="ARM"/>
    <property type="match status" value="6"/>
</dbReference>
<sequence length="665" mass="72586">MEDQKAVLLKNLIDVVDEISEISDFRCVFRKQCHDLSRRLRLLKPLFEDLEEIELQISEDTVKALVFLTEALDKAKDLLLFGSRGSKLHMVLKREEINCKFEEVTIHFERALSDISYDKFDISDEVKEQVELVHTQFKRCKERIDAPDLELYEDLLSMYNQSNDVDTDPGILCILCKKLKFREVKDIKQESLALQEIIGSGGENLEESVKKMSMLLKKFENFVQAGYSNMGVSASNDCSPCCGDQACTDQCSQSPVVPDDFRCPISLELMKDPVIISTGQTYERACIKKWLEGGHGTCPKTQQILSRTNLTPNYVLSSLISNWCEMNGVEPSKRPGNSHQGRVVSTGSAEGVELDILLSKLTSDNIEDQRSAAAELRLLAKHNGDNRVLIAEAGAIPLLVGLLFSPDSRTQEHAVTALLNLSICQDNKGCIISSEAVPGILHVLKNGNMQARENAAATVFSLSVVDEYKVTLGDSGAIPALVTLLSEGSQRGKVDAATALFNLCIFQGNKGRAIRAGVVPMLMKLLTEPSGDMVGEALAILAILASHPDGKMAIGALNAVPTLVELIGNGSPRNRENATAVLVHLCADPQHLSEAKELGVMTLLSDLAESGTERGKRKAVQLLEIIGCSEENHAQTQMQADAQPQAQVSHLPFVASGTDVGTGDS</sequence>
<dbReference type="AlphaFoldDB" id="A0A7N2M8K2"/>
<proteinExistence type="predicted"/>